<evidence type="ECO:0000256" key="3">
    <source>
        <dbReference type="ARBA" id="ARBA00022448"/>
    </source>
</evidence>
<feature type="transmembrane region" description="Helical" evidence="8">
    <location>
        <begin position="537"/>
        <end position="559"/>
    </location>
</feature>
<dbReference type="PANTHER" id="PTHR48041:SF89">
    <property type="entry name" value="FI03229P"/>
    <property type="match status" value="1"/>
</dbReference>
<name>A0ABM1ENR3_PRICU</name>
<evidence type="ECO:0000256" key="7">
    <source>
        <dbReference type="SAM" id="MobiDB-lite"/>
    </source>
</evidence>
<accession>A0ABM1ENR3</accession>
<evidence type="ECO:0000313" key="10">
    <source>
        <dbReference type="Proteomes" id="UP000695022"/>
    </source>
</evidence>
<dbReference type="PANTHER" id="PTHR48041">
    <property type="entry name" value="ABC TRANSPORTER G FAMILY MEMBER 28"/>
    <property type="match status" value="1"/>
</dbReference>
<protein>
    <submittedName>
        <fullName evidence="11">ATP-binding cassette sub-family G member 8-like</fullName>
    </submittedName>
</protein>
<evidence type="ECO:0000313" key="11">
    <source>
        <dbReference type="RefSeq" id="XP_014673834.1"/>
    </source>
</evidence>
<keyword evidence="3" id="KW-0813">Transport</keyword>
<dbReference type="InterPro" id="IPR050352">
    <property type="entry name" value="ABCG_transporters"/>
</dbReference>
<comment type="subcellular location">
    <subcellularLocation>
        <location evidence="1">Membrane</location>
        <topology evidence="1">Multi-pass membrane protein</topology>
    </subcellularLocation>
</comment>
<organism evidence="10 11">
    <name type="scientific">Priapulus caudatus</name>
    <name type="common">Priapulid worm</name>
    <dbReference type="NCBI Taxonomy" id="37621"/>
    <lineage>
        <taxon>Eukaryota</taxon>
        <taxon>Metazoa</taxon>
        <taxon>Ecdysozoa</taxon>
        <taxon>Scalidophora</taxon>
        <taxon>Priapulida</taxon>
        <taxon>Priapulimorpha</taxon>
        <taxon>Priapulimorphida</taxon>
        <taxon>Priapulidae</taxon>
        <taxon>Priapulus</taxon>
    </lineage>
</organism>
<dbReference type="InterPro" id="IPR027417">
    <property type="entry name" value="P-loop_NTPase"/>
</dbReference>
<gene>
    <name evidence="11" type="primary">LOC106814075</name>
</gene>
<keyword evidence="5 8" id="KW-1133">Transmembrane helix</keyword>
<dbReference type="InterPro" id="IPR043926">
    <property type="entry name" value="ABCG_dom"/>
</dbReference>
<feature type="transmembrane region" description="Helical" evidence="8">
    <location>
        <begin position="579"/>
        <end position="599"/>
    </location>
</feature>
<evidence type="ECO:0000259" key="9">
    <source>
        <dbReference type="PROSITE" id="PS50893"/>
    </source>
</evidence>
<keyword evidence="10" id="KW-1185">Reference proteome</keyword>
<evidence type="ECO:0000256" key="4">
    <source>
        <dbReference type="ARBA" id="ARBA00022692"/>
    </source>
</evidence>
<feature type="domain" description="ABC transporter" evidence="9">
    <location>
        <begin position="208"/>
        <end position="455"/>
    </location>
</feature>
<dbReference type="InterPro" id="IPR003439">
    <property type="entry name" value="ABC_transporter-like_ATP-bd"/>
</dbReference>
<proteinExistence type="inferred from homology"/>
<dbReference type="GeneID" id="106814075"/>
<dbReference type="PROSITE" id="PS50893">
    <property type="entry name" value="ABC_TRANSPORTER_2"/>
    <property type="match status" value="1"/>
</dbReference>
<dbReference type="Pfam" id="PF19055">
    <property type="entry name" value="ABC2_membrane_7"/>
    <property type="match status" value="1"/>
</dbReference>
<dbReference type="Gene3D" id="3.40.50.300">
    <property type="entry name" value="P-loop containing nucleotide triphosphate hydrolases"/>
    <property type="match status" value="1"/>
</dbReference>
<sequence length="611" mass="67995">MDPATVSAVVNHQRAESKLSGGKLAPSAVGNGSNDTNLLINFGLPRPTAARSRHTSAANSIDETLRDTANADGAAALLSNMATGAHMRSADAHSQHSFEPQSGARVAAPTQQRRPNSVAAPPAHYRSEHLPLERHRRHRYDDWELYQSGGGVVGNDVPYTIARMYGDDALRSAAAPPSGKFTGTLSYFEAFDDQGEIQEPMVSKYPHLQIREVTAERHYSDGWLGCGAKRTERILDSVSFELRGGELLAILGTADSGVASLISILTGNPSSKSSNFGEIIVNGNRVRLRELRSMVAYMRSDDALIPYLTVEQFLTMYARLKYASNTSMQERKRTIDYFLENARLHQFRKRLIASLAVDQRKLLQLVCQLMLDTDFIVLEEPTSGLEPSWARFVIEYMQDFVARGRIAIMTINQPTFDMFKFFTKVALISDGQLLYFGSNRNLMPYFSSIRYPCPPLTNPCDYYVDLITIDYDSIQTTEESTERVRKLAELHAQTTLPLADPGPPHVPPAMYKQANVFQQFSVLIRLMSYRVASLDTAWVLLLVAILSLFVGLIFSNIDLQLQNNSSFPNISQLSIDDRFGFIFVMVAIATLPELLRIIASGELTTYVEIGI</sequence>
<dbReference type="RefSeq" id="XP_014673834.1">
    <property type="nucleotide sequence ID" value="XM_014818348.1"/>
</dbReference>
<dbReference type="SUPFAM" id="SSF52540">
    <property type="entry name" value="P-loop containing nucleoside triphosphate hydrolases"/>
    <property type="match status" value="1"/>
</dbReference>
<feature type="region of interest" description="Disordered" evidence="7">
    <location>
        <begin position="85"/>
        <end position="133"/>
    </location>
</feature>
<keyword evidence="4 8" id="KW-0812">Transmembrane</keyword>
<comment type="similarity">
    <text evidence="2">Belongs to the ABC transporter superfamily. ABCG family. Eye pigment precursor importer (TC 3.A.1.204) subfamily.</text>
</comment>
<dbReference type="Pfam" id="PF00005">
    <property type="entry name" value="ABC_tran"/>
    <property type="match status" value="1"/>
</dbReference>
<dbReference type="Proteomes" id="UP000695022">
    <property type="component" value="Unplaced"/>
</dbReference>
<evidence type="ECO:0000256" key="2">
    <source>
        <dbReference type="ARBA" id="ARBA00005814"/>
    </source>
</evidence>
<evidence type="ECO:0000256" key="8">
    <source>
        <dbReference type="SAM" id="Phobius"/>
    </source>
</evidence>
<evidence type="ECO:0000256" key="5">
    <source>
        <dbReference type="ARBA" id="ARBA00022989"/>
    </source>
</evidence>
<reference evidence="11" key="1">
    <citation type="submission" date="2025-08" db="UniProtKB">
        <authorList>
            <consortium name="RefSeq"/>
        </authorList>
    </citation>
    <scope>IDENTIFICATION</scope>
</reference>
<evidence type="ECO:0000256" key="6">
    <source>
        <dbReference type="ARBA" id="ARBA00023136"/>
    </source>
</evidence>
<evidence type="ECO:0000256" key="1">
    <source>
        <dbReference type="ARBA" id="ARBA00004141"/>
    </source>
</evidence>
<keyword evidence="6 8" id="KW-0472">Membrane</keyword>